<evidence type="ECO:0000313" key="1">
    <source>
        <dbReference type="EMBL" id="KAB2634025.1"/>
    </source>
</evidence>
<dbReference type="GO" id="GO:0043169">
    <property type="term" value="F:cation binding"/>
    <property type="evidence" value="ECO:0007669"/>
    <property type="project" value="InterPro"/>
</dbReference>
<gene>
    <name evidence="1" type="ORF">D8674_039208</name>
</gene>
<dbReference type="PROSITE" id="PS01032">
    <property type="entry name" value="PPM_1"/>
    <property type="match status" value="1"/>
</dbReference>
<name>A0A5N5I1D7_9ROSA</name>
<protein>
    <submittedName>
        <fullName evidence="1">Protein phosphatase 2C 14</fullName>
    </submittedName>
</protein>
<reference evidence="1 2" key="2">
    <citation type="submission" date="2019-11" db="EMBL/GenBank/DDBJ databases">
        <title>A de novo genome assembly of a pear dwarfing rootstock.</title>
        <authorList>
            <person name="Wang F."/>
            <person name="Wang J."/>
            <person name="Li S."/>
            <person name="Zhang Y."/>
            <person name="Fang M."/>
            <person name="Ma L."/>
            <person name="Zhao Y."/>
            <person name="Jiang S."/>
        </authorList>
    </citation>
    <scope>NUCLEOTIDE SEQUENCE [LARGE SCALE GENOMIC DNA]</scope>
    <source>
        <strain evidence="1">S2</strain>
        <tissue evidence="1">Leaf</tissue>
    </source>
</reference>
<dbReference type="EMBL" id="SMOL01000107">
    <property type="protein sequence ID" value="KAB2634025.1"/>
    <property type="molecule type" value="Genomic_DNA"/>
</dbReference>
<proteinExistence type="predicted"/>
<organism evidence="1 2">
    <name type="scientific">Pyrus ussuriensis x Pyrus communis</name>
    <dbReference type="NCBI Taxonomy" id="2448454"/>
    <lineage>
        <taxon>Eukaryota</taxon>
        <taxon>Viridiplantae</taxon>
        <taxon>Streptophyta</taxon>
        <taxon>Embryophyta</taxon>
        <taxon>Tracheophyta</taxon>
        <taxon>Spermatophyta</taxon>
        <taxon>Magnoliopsida</taxon>
        <taxon>eudicotyledons</taxon>
        <taxon>Gunneridae</taxon>
        <taxon>Pentapetalae</taxon>
        <taxon>rosids</taxon>
        <taxon>fabids</taxon>
        <taxon>Rosales</taxon>
        <taxon>Rosaceae</taxon>
        <taxon>Amygdaloideae</taxon>
        <taxon>Maleae</taxon>
        <taxon>Pyrus</taxon>
    </lineage>
</organism>
<reference evidence="1 2" key="1">
    <citation type="submission" date="2019-09" db="EMBL/GenBank/DDBJ databases">
        <authorList>
            <person name="Ou C."/>
        </authorList>
    </citation>
    <scope>NUCLEOTIDE SEQUENCE [LARGE SCALE GENOMIC DNA]</scope>
    <source>
        <strain evidence="1">S2</strain>
        <tissue evidence="1">Leaf</tissue>
    </source>
</reference>
<sequence length="113" mass="12300">MIEIPNVLQEIKTEKLRDFTPQNGAVCFGEIGVGAFLGVYDGHGGKRDAHLIVIYLVLLWTVCRRSCDGGEEGRKSKGGVVGGDQQMGYSLEDLLKASAETLGRGTKRMTKTR</sequence>
<accession>A0A5N5I1D7</accession>
<dbReference type="Proteomes" id="UP000327157">
    <property type="component" value="Unassembled WGS sequence"/>
</dbReference>
<dbReference type="AlphaFoldDB" id="A0A5N5I1D7"/>
<keyword evidence="2" id="KW-1185">Reference proteome</keyword>
<evidence type="ECO:0000313" key="2">
    <source>
        <dbReference type="Proteomes" id="UP000327157"/>
    </source>
</evidence>
<comment type="caution">
    <text evidence="1">The sequence shown here is derived from an EMBL/GenBank/DDBJ whole genome shotgun (WGS) entry which is preliminary data.</text>
</comment>
<dbReference type="InterPro" id="IPR000222">
    <property type="entry name" value="PP2C_BS"/>
</dbReference>